<evidence type="ECO:0000313" key="2">
    <source>
        <dbReference type="Proteomes" id="UP000271974"/>
    </source>
</evidence>
<protein>
    <submittedName>
        <fullName evidence="1">Uncharacterized protein</fullName>
    </submittedName>
</protein>
<dbReference type="STRING" id="188477.A0A3S1AZ53"/>
<sequence>MMPYWVTNNPEGINTGSEQVDTLIKILLSNPSFVGGFFACVMDNTVPGTLKDRGLLEQMKELDGDPADLATEKSDYMEGRELYRLPFLPPSFRRSKFARIFPVFDTASS</sequence>
<accession>A0A3S1AZ53</accession>
<gene>
    <name evidence="1" type="ORF">EGW08_016381</name>
</gene>
<reference evidence="1 2" key="1">
    <citation type="submission" date="2019-01" db="EMBL/GenBank/DDBJ databases">
        <title>A draft genome assembly of the solar-powered sea slug Elysia chlorotica.</title>
        <authorList>
            <person name="Cai H."/>
            <person name="Li Q."/>
            <person name="Fang X."/>
            <person name="Li J."/>
            <person name="Curtis N.E."/>
            <person name="Altenburger A."/>
            <person name="Shibata T."/>
            <person name="Feng M."/>
            <person name="Maeda T."/>
            <person name="Schwartz J.A."/>
            <person name="Shigenobu S."/>
            <person name="Lundholm N."/>
            <person name="Nishiyama T."/>
            <person name="Yang H."/>
            <person name="Hasebe M."/>
            <person name="Li S."/>
            <person name="Pierce S.K."/>
            <person name="Wang J."/>
        </authorList>
    </citation>
    <scope>NUCLEOTIDE SEQUENCE [LARGE SCALE GENOMIC DNA]</scope>
    <source>
        <strain evidence="1">EC2010</strain>
        <tissue evidence="1">Whole organism of an adult</tissue>
    </source>
</reference>
<proteinExistence type="predicted"/>
<dbReference type="OrthoDB" id="1641903at2759"/>
<keyword evidence="2" id="KW-1185">Reference proteome</keyword>
<organism evidence="1 2">
    <name type="scientific">Elysia chlorotica</name>
    <name type="common">Eastern emerald elysia</name>
    <name type="synonym">Sea slug</name>
    <dbReference type="NCBI Taxonomy" id="188477"/>
    <lineage>
        <taxon>Eukaryota</taxon>
        <taxon>Metazoa</taxon>
        <taxon>Spiralia</taxon>
        <taxon>Lophotrochozoa</taxon>
        <taxon>Mollusca</taxon>
        <taxon>Gastropoda</taxon>
        <taxon>Heterobranchia</taxon>
        <taxon>Euthyneura</taxon>
        <taxon>Panpulmonata</taxon>
        <taxon>Sacoglossa</taxon>
        <taxon>Placobranchoidea</taxon>
        <taxon>Plakobranchidae</taxon>
        <taxon>Elysia</taxon>
    </lineage>
</organism>
<evidence type="ECO:0000313" key="1">
    <source>
        <dbReference type="EMBL" id="RUS75860.1"/>
    </source>
</evidence>
<dbReference type="Proteomes" id="UP000271974">
    <property type="component" value="Unassembled WGS sequence"/>
</dbReference>
<comment type="caution">
    <text evidence="1">The sequence shown here is derived from an EMBL/GenBank/DDBJ whole genome shotgun (WGS) entry which is preliminary data.</text>
</comment>
<dbReference type="EMBL" id="RQTK01000705">
    <property type="protein sequence ID" value="RUS75860.1"/>
    <property type="molecule type" value="Genomic_DNA"/>
</dbReference>
<dbReference type="AlphaFoldDB" id="A0A3S1AZ53"/>
<name>A0A3S1AZ53_ELYCH</name>